<evidence type="ECO:0000256" key="1">
    <source>
        <dbReference type="SAM" id="SignalP"/>
    </source>
</evidence>
<evidence type="ECO:0000313" key="2">
    <source>
        <dbReference type="EnsemblMetazoa" id="BGLB026140-PB"/>
    </source>
</evidence>
<dbReference type="RefSeq" id="XP_013076554.2">
    <property type="nucleotide sequence ID" value="XM_013221100.2"/>
</dbReference>
<name>A0A2C9L2A3_BIOGL</name>
<dbReference type="KEGG" id="bgt:106062788"/>
<dbReference type="Proteomes" id="UP000076420">
    <property type="component" value="Unassembled WGS sequence"/>
</dbReference>
<accession>A0A2C9L2A3</accession>
<dbReference type="VEuPathDB" id="VectorBase:BGLAX_040212"/>
<reference evidence="2" key="1">
    <citation type="submission" date="2020-05" db="UniProtKB">
        <authorList>
            <consortium name="EnsemblMetazoa"/>
        </authorList>
    </citation>
    <scope>IDENTIFICATION</scope>
    <source>
        <strain evidence="2">BB02</strain>
    </source>
</reference>
<feature type="signal peptide" evidence="1">
    <location>
        <begin position="1"/>
        <end position="21"/>
    </location>
</feature>
<protein>
    <submittedName>
        <fullName evidence="2">Uncharacterized protein</fullName>
    </submittedName>
</protein>
<dbReference type="EnsemblMetazoa" id="BGLB026140-RB">
    <property type="protein sequence ID" value="BGLB026140-PB"/>
    <property type="gene ID" value="BGLB026140"/>
</dbReference>
<dbReference type="AlphaFoldDB" id="A0A2C9L2A3"/>
<gene>
    <name evidence="2" type="primary">106062788</name>
</gene>
<keyword evidence="1" id="KW-0732">Signal</keyword>
<evidence type="ECO:0000313" key="3">
    <source>
        <dbReference type="Proteomes" id="UP000076420"/>
    </source>
</evidence>
<proteinExistence type="predicted"/>
<dbReference type="OrthoDB" id="10282509at2759"/>
<feature type="chain" id="PRO_5014285056" evidence="1">
    <location>
        <begin position="22"/>
        <end position="531"/>
    </location>
</feature>
<organism evidence="2 3">
    <name type="scientific">Biomphalaria glabrata</name>
    <name type="common">Bloodfluke planorb</name>
    <name type="synonym">Freshwater snail</name>
    <dbReference type="NCBI Taxonomy" id="6526"/>
    <lineage>
        <taxon>Eukaryota</taxon>
        <taxon>Metazoa</taxon>
        <taxon>Spiralia</taxon>
        <taxon>Lophotrochozoa</taxon>
        <taxon>Mollusca</taxon>
        <taxon>Gastropoda</taxon>
        <taxon>Heterobranchia</taxon>
        <taxon>Euthyneura</taxon>
        <taxon>Panpulmonata</taxon>
        <taxon>Hygrophila</taxon>
        <taxon>Lymnaeoidea</taxon>
        <taxon>Planorbidae</taxon>
        <taxon>Biomphalaria</taxon>
    </lineage>
</organism>
<dbReference type="EnsemblMetazoa" id="BGLB026140-RA">
    <property type="protein sequence ID" value="BGLB026140-PA"/>
    <property type="gene ID" value="BGLB026140"/>
</dbReference>
<dbReference type="VEuPathDB" id="VectorBase:BGLB026140"/>
<sequence length="531" mass="58007">MYRWSLVLSILISLTPLKTSADLSSLIRNYSPACQAAMFNNPDVFQKINMGTLCSQETSSWITKNFVKPGLCTETEMNNLSSAICGRGSSQVNVTSPAKRSYFAGLSYLSSICQAKVDICLKQSVISVILKQQEQYCTLMNFQVNGINFEACLNSEPQNCTEAEISSLKSAACQVTTTDVNQTLSIALLKSSPTCLAQVSNCADSNQTAREYFLNEKFCKAFTVLENVSSTAPCKTNNYCSDAELDLLRTAACASSKPTNSTPPKIYLLPSAIQVIKTFTSACQLMFSQPVYMNMTAKTYCSQEGLKVLAQYLVRMGFCTENEHNTLTETVCNRSRPYTQLTISRARRNFYAALNSQSYQCQAKLHSCLKSNSASVVLKQQEQFCSLLNLDMKGTTSEMCITHGTQSCTKSEFDQLKSAACEVTATDVDQTFSDALLKTSMKCQAQVSSCVDSNENATQLVVFENYCAALNATTGPRVAACKAVNVCTSAEMNLLKAAACEPDTLLSSASFRPVSVVYVALVVLLCWSIKL</sequence>